<accession>A0A0F9RZS6</accession>
<feature type="compositionally biased region" description="Gly residues" evidence="1">
    <location>
        <begin position="91"/>
        <end position="104"/>
    </location>
</feature>
<gene>
    <name evidence="2" type="ORF">LCGC14_0516530</name>
</gene>
<organism evidence="2">
    <name type="scientific">marine sediment metagenome</name>
    <dbReference type="NCBI Taxonomy" id="412755"/>
    <lineage>
        <taxon>unclassified sequences</taxon>
        <taxon>metagenomes</taxon>
        <taxon>ecological metagenomes</taxon>
    </lineage>
</organism>
<feature type="region of interest" description="Disordered" evidence="1">
    <location>
        <begin position="192"/>
        <end position="211"/>
    </location>
</feature>
<dbReference type="AlphaFoldDB" id="A0A0F9RZS6"/>
<protein>
    <submittedName>
        <fullName evidence="2">Uncharacterized protein</fullName>
    </submittedName>
</protein>
<proteinExistence type="predicted"/>
<name>A0A0F9RZS6_9ZZZZ</name>
<dbReference type="EMBL" id="LAZR01000639">
    <property type="protein sequence ID" value="KKN61975.1"/>
    <property type="molecule type" value="Genomic_DNA"/>
</dbReference>
<feature type="region of interest" description="Disordered" evidence="1">
    <location>
        <begin position="85"/>
        <end position="159"/>
    </location>
</feature>
<feature type="compositionally biased region" description="Polar residues" evidence="1">
    <location>
        <begin position="147"/>
        <end position="158"/>
    </location>
</feature>
<evidence type="ECO:0000256" key="1">
    <source>
        <dbReference type="SAM" id="MobiDB-lite"/>
    </source>
</evidence>
<comment type="caution">
    <text evidence="2">The sequence shown here is derived from an EMBL/GenBank/DDBJ whole genome shotgun (WGS) entry which is preliminary data.</text>
</comment>
<reference evidence="2" key="1">
    <citation type="journal article" date="2015" name="Nature">
        <title>Complex archaea that bridge the gap between prokaryotes and eukaryotes.</title>
        <authorList>
            <person name="Spang A."/>
            <person name="Saw J.H."/>
            <person name="Jorgensen S.L."/>
            <person name="Zaremba-Niedzwiedzka K."/>
            <person name="Martijn J."/>
            <person name="Lind A.E."/>
            <person name="van Eijk R."/>
            <person name="Schleper C."/>
            <person name="Guy L."/>
            <person name="Ettema T.J."/>
        </authorList>
    </citation>
    <scope>NUCLEOTIDE SEQUENCE</scope>
</reference>
<sequence length="211" mass="21771">MRMDEILAQLMGEDETEKNASEQATSEDSVIATIASALSDEEVAEVEKIASSLEQEKLAEDYVTLGRFLARGFHDELGKIAGSEKNAAGGAVTGFGGTAGGPDGMKGMTGTAYTSPGAPGNKTIAAGGDTSPGANSAEPGPKAPNAEGQSYTTPQDGSNVLAKIKATVDQVHQPMSATKKQDAMGMLHKIVDAAKQQKRKQHPAEVPSNLT</sequence>
<evidence type="ECO:0000313" key="2">
    <source>
        <dbReference type="EMBL" id="KKN61975.1"/>
    </source>
</evidence>